<dbReference type="Proteomes" id="UP001595880">
    <property type="component" value="Unassembled WGS sequence"/>
</dbReference>
<reference evidence="2" key="1">
    <citation type="journal article" date="2019" name="Int. J. Syst. Evol. Microbiol.">
        <title>The Global Catalogue of Microorganisms (GCM) 10K type strain sequencing project: providing services to taxonomists for standard genome sequencing and annotation.</title>
        <authorList>
            <consortium name="The Broad Institute Genomics Platform"/>
            <consortium name="The Broad Institute Genome Sequencing Center for Infectious Disease"/>
            <person name="Wu L."/>
            <person name="Ma J."/>
        </authorList>
    </citation>
    <scope>NUCLEOTIDE SEQUENCE [LARGE SCALE GENOMIC DNA]</scope>
    <source>
        <strain evidence="2">KACC 14058</strain>
    </source>
</reference>
<evidence type="ECO:0000313" key="2">
    <source>
        <dbReference type="Proteomes" id="UP001595880"/>
    </source>
</evidence>
<protein>
    <recommendedName>
        <fullName evidence="3">DUF4901 domain-containing protein</fullName>
    </recommendedName>
</protein>
<keyword evidence="2" id="KW-1185">Reference proteome</keyword>
<evidence type="ECO:0008006" key="3">
    <source>
        <dbReference type="Google" id="ProtNLM"/>
    </source>
</evidence>
<organism evidence="1 2">
    <name type="scientific">Gracilibacillus marinus</name>
    <dbReference type="NCBI Taxonomy" id="630535"/>
    <lineage>
        <taxon>Bacteria</taxon>
        <taxon>Bacillati</taxon>
        <taxon>Bacillota</taxon>
        <taxon>Bacilli</taxon>
        <taxon>Bacillales</taxon>
        <taxon>Bacillaceae</taxon>
        <taxon>Gracilibacillus</taxon>
    </lineage>
</organism>
<dbReference type="RefSeq" id="WP_390194624.1">
    <property type="nucleotide sequence ID" value="NZ_JBHSDV010000001.1"/>
</dbReference>
<name>A0ABV8VT59_9BACI</name>
<sequence length="419" mass="49552">MHEKIQEIIHITKEKFGLHHYFLKEYHFYRNVNMFNETVYGLSMEWFPENVVQEEEDVIPDGTASINFNLKSHQYERIIFVNDQSYAVDGISFTHYNQAEIIKWVENHTGLIYKEHFQLKKEEKGELLFTACMNGVDIAPSGYIDIKINQEGKLTLFSIHGSFPFREQVEEEEYALSLGNLDFVKREQLKMIEYPIYEQKKLDYIYVIEELFIENDGISTIPFEYYSVENNGKKLDETLYWHASVEKPFKRNKINWTEDISIEQVLSKEPSPDSRPITNIEQDKCILAIRNLLAQEYPNESGHWVVKFLYRDKGYIQAVLKTKIQNYRLFQRKMKVIIDSNSLQVVNYMDSKPILETFDQFELTDQVTITIEEAYEKLKGFIELKPYYVYDITEQKYILCGKMDCRYGVNASTGEVILL</sequence>
<accession>A0ABV8VT59</accession>
<comment type="caution">
    <text evidence="1">The sequence shown here is derived from an EMBL/GenBank/DDBJ whole genome shotgun (WGS) entry which is preliminary data.</text>
</comment>
<evidence type="ECO:0000313" key="1">
    <source>
        <dbReference type="EMBL" id="MFC4386201.1"/>
    </source>
</evidence>
<dbReference type="EMBL" id="JBHSDV010000001">
    <property type="protein sequence ID" value="MFC4386201.1"/>
    <property type="molecule type" value="Genomic_DNA"/>
</dbReference>
<proteinExistence type="predicted"/>
<gene>
    <name evidence="1" type="ORF">ACFOZ1_00120</name>
</gene>